<evidence type="ECO:0000259" key="11">
    <source>
        <dbReference type="Pfam" id="PF02770"/>
    </source>
</evidence>
<dbReference type="PANTHER" id="PTHR48083">
    <property type="entry name" value="MEDIUM-CHAIN SPECIFIC ACYL-COA DEHYDROGENASE, MITOCHONDRIAL-RELATED"/>
    <property type="match status" value="1"/>
</dbReference>
<keyword evidence="3 9" id="KW-0285">Flavoprotein</keyword>
<accession>A0AAE3VW45</accession>
<evidence type="ECO:0000256" key="3">
    <source>
        <dbReference type="ARBA" id="ARBA00022630"/>
    </source>
</evidence>
<evidence type="ECO:0000256" key="8">
    <source>
        <dbReference type="ARBA" id="ARBA00042660"/>
    </source>
</evidence>
<dbReference type="Gene3D" id="2.40.110.10">
    <property type="entry name" value="Butyryl-CoA Dehydrogenase, subunit A, domain 2"/>
    <property type="match status" value="1"/>
</dbReference>
<keyword evidence="5 9" id="KW-0560">Oxidoreductase</keyword>
<name>A0AAE3VW45_9ACTN</name>
<evidence type="ECO:0000256" key="5">
    <source>
        <dbReference type="ARBA" id="ARBA00023002"/>
    </source>
</evidence>
<proteinExistence type="inferred from homology"/>
<gene>
    <name evidence="12" type="ORF">J2S42_001580</name>
</gene>
<dbReference type="InterPro" id="IPR009075">
    <property type="entry name" value="AcylCo_DH/oxidase_C"/>
</dbReference>
<evidence type="ECO:0000256" key="1">
    <source>
        <dbReference type="ARBA" id="ARBA00005102"/>
    </source>
</evidence>
<evidence type="ECO:0000256" key="6">
    <source>
        <dbReference type="ARBA" id="ARBA00037085"/>
    </source>
</evidence>
<comment type="pathway">
    <text evidence="1">Siderophore biosynthesis; mycobactin biosynthesis.</text>
</comment>
<evidence type="ECO:0000256" key="2">
    <source>
        <dbReference type="ARBA" id="ARBA00009347"/>
    </source>
</evidence>
<dbReference type="InterPro" id="IPR050741">
    <property type="entry name" value="Acyl-CoA_dehydrogenase"/>
</dbReference>
<dbReference type="GO" id="GO:0005737">
    <property type="term" value="C:cytoplasm"/>
    <property type="evidence" value="ECO:0007669"/>
    <property type="project" value="TreeGrafter"/>
</dbReference>
<keyword evidence="13" id="KW-1185">Reference proteome</keyword>
<evidence type="ECO:0000256" key="4">
    <source>
        <dbReference type="ARBA" id="ARBA00022827"/>
    </source>
</evidence>
<comment type="similarity">
    <text evidence="2 9">Belongs to the acyl-CoA dehydrogenase family.</text>
</comment>
<dbReference type="InterPro" id="IPR009100">
    <property type="entry name" value="AcylCoA_DH/oxidase_NM_dom_sf"/>
</dbReference>
<sequence>MTAVLPSPAHTGRLAVLPADADSRQIWSALAADGLLREAYRDGDPGAGVRPDGLRTVLTVVDERFSLGATLGVCVSVASAVPLLAGADGGHPAEVLARTLAGAGPIALAATDETAGTDLAALATEVSIDGDSIRVTGIKRWIANATHADHVLVLARHRPGRHFTSFTWVLVPVGAPGVTVTAADTDLFDGSGTGHVRLDDVHLHRSYLAGRPGRGMSGFAAHIAVERLAGGLWAVALCRRVLRRTRARLTAARPGGDTLWQSDTVRQRFAACLVRARQLDALTRAAGDDIVARRDTVSAALVKSAAATTVEHVLRECAQFHGADGFTRGGLQTLRAQAALFGIGGGADEVVLSIVAESADRVLAEMGVR</sequence>
<protein>
    <recommendedName>
        <fullName evidence="7">Acyl-[acyl-carrier-protein] dehydrogenase MbtN</fullName>
    </recommendedName>
    <alternativeName>
        <fullName evidence="8">Mycobactin synthase protein N</fullName>
    </alternativeName>
</protein>
<organism evidence="12 13">
    <name type="scientific">Catenuloplanes indicus</name>
    <dbReference type="NCBI Taxonomy" id="137267"/>
    <lineage>
        <taxon>Bacteria</taxon>
        <taxon>Bacillati</taxon>
        <taxon>Actinomycetota</taxon>
        <taxon>Actinomycetes</taxon>
        <taxon>Micromonosporales</taxon>
        <taxon>Micromonosporaceae</taxon>
        <taxon>Catenuloplanes</taxon>
    </lineage>
</organism>
<evidence type="ECO:0000256" key="9">
    <source>
        <dbReference type="RuleBase" id="RU362125"/>
    </source>
</evidence>
<dbReference type="GO" id="GO:0033539">
    <property type="term" value="P:fatty acid beta-oxidation using acyl-CoA dehydrogenase"/>
    <property type="evidence" value="ECO:0007669"/>
    <property type="project" value="TreeGrafter"/>
</dbReference>
<dbReference type="EMBL" id="JAUSUZ010000001">
    <property type="protein sequence ID" value="MDQ0364911.1"/>
    <property type="molecule type" value="Genomic_DNA"/>
</dbReference>
<dbReference type="PANTHER" id="PTHR48083:SF20">
    <property type="entry name" value="LONG-CHAIN SPECIFIC ACYL-COA DEHYDROGENASE, MITOCHONDRIAL"/>
    <property type="match status" value="1"/>
</dbReference>
<evidence type="ECO:0000313" key="13">
    <source>
        <dbReference type="Proteomes" id="UP001240236"/>
    </source>
</evidence>
<evidence type="ECO:0000313" key="12">
    <source>
        <dbReference type="EMBL" id="MDQ0364911.1"/>
    </source>
</evidence>
<comment type="cofactor">
    <cofactor evidence="9">
        <name>FAD</name>
        <dbReference type="ChEBI" id="CHEBI:57692"/>
    </cofactor>
</comment>
<dbReference type="SUPFAM" id="SSF56645">
    <property type="entry name" value="Acyl-CoA dehydrogenase NM domain-like"/>
    <property type="match status" value="1"/>
</dbReference>
<dbReference type="RefSeq" id="WP_307236800.1">
    <property type="nucleotide sequence ID" value="NZ_JAUSUZ010000001.1"/>
</dbReference>
<dbReference type="SUPFAM" id="SSF47203">
    <property type="entry name" value="Acyl-CoA dehydrogenase C-terminal domain-like"/>
    <property type="match status" value="1"/>
</dbReference>
<dbReference type="InterPro" id="IPR006091">
    <property type="entry name" value="Acyl-CoA_Oxase/DH_mid-dom"/>
</dbReference>
<evidence type="ECO:0000256" key="7">
    <source>
        <dbReference type="ARBA" id="ARBA00040394"/>
    </source>
</evidence>
<dbReference type="Pfam" id="PF02770">
    <property type="entry name" value="Acyl-CoA_dh_M"/>
    <property type="match status" value="1"/>
</dbReference>
<dbReference type="GO" id="GO:0003995">
    <property type="term" value="F:acyl-CoA dehydrogenase activity"/>
    <property type="evidence" value="ECO:0007669"/>
    <property type="project" value="TreeGrafter"/>
</dbReference>
<reference evidence="12 13" key="1">
    <citation type="submission" date="2023-07" db="EMBL/GenBank/DDBJ databases">
        <title>Sequencing the genomes of 1000 actinobacteria strains.</title>
        <authorList>
            <person name="Klenk H.-P."/>
        </authorList>
    </citation>
    <scope>NUCLEOTIDE SEQUENCE [LARGE SCALE GENOMIC DNA]</scope>
    <source>
        <strain evidence="12 13">DSM 44709</strain>
    </source>
</reference>
<comment type="caution">
    <text evidence="12">The sequence shown here is derived from an EMBL/GenBank/DDBJ whole genome shotgun (WGS) entry which is preliminary data.</text>
</comment>
<comment type="function">
    <text evidence="6">Catalyzes the dehydrogenation at the alpha-beta position of ACP-bound acyl chains. This results in the introduction of a double bond in the lipidic chain, which is further transferred to the epsilon-amino group of lysine residue in the mycobactin core by MbtK.</text>
</comment>
<dbReference type="GO" id="GO:0050660">
    <property type="term" value="F:flavin adenine dinucleotide binding"/>
    <property type="evidence" value="ECO:0007669"/>
    <property type="project" value="TreeGrafter"/>
</dbReference>
<dbReference type="InterPro" id="IPR046373">
    <property type="entry name" value="Acyl-CoA_Oxase/DH_mid-dom_sf"/>
</dbReference>
<dbReference type="Proteomes" id="UP001240236">
    <property type="component" value="Unassembled WGS sequence"/>
</dbReference>
<feature type="domain" description="Acyl-CoA oxidase/dehydrogenase middle" evidence="11">
    <location>
        <begin position="107"/>
        <end position="201"/>
    </location>
</feature>
<dbReference type="Gene3D" id="1.20.140.10">
    <property type="entry name" value="Butyryl-CoA Dehydrogenase, subunit A, domain 3"/>
    <property type="match status" value="1"/>
</dbReference>
<evidence type="ECO:0000259" key="10">
    <source>
        <dbReference type="Pfam" id="PF00441"/>
    </source>
</evidence>
<keyword evidence="4 9" id="KW-0274">FAD</keyword>
<dbReference type="AlphaFoldDB" id="A0AAE3VW45"/>
<feature type="domain" description="Acyl-CoA dehydrogenase/oxidase C-terminal" evidence="10">
    <location>
        <begin position="213"/>
        <end position="358"/>
    </location>
</feature>
<dbReference type="Pfam" id="PF00441">
    <property type="entry name" value="Acyl-CoA_dh_1"/>
    <property type="match status" value="1"/>
</dbReference>
<dbReference type="InterPro" id="IPR036250">
    <property type="entry name" value="AcylCo_DH-like_C"/>
</dbReference>